<dbReference type="AlphaFoldDB" id="A0A7S4S305"/>
<evidence type="ECO:0000313" key="1">
    <source>
        <dbReference type="EMBL" id="CAE4632335.1"/>
    </source>
</evidence>
<dbReference type="SUPFAM" id="SSF52374">
    <property type="entry name" value="Nucleotidylyl transferase"/>
    <property type="match status" value="1"/>
</dbReference>
<protein>
    <recommendedName>
        <fullName evidence="2">Cytidyltransferase-like domain-containing protein</fullName>
    </recommendedName>
</protein>
<reference evidence="1" key="1">
    <citation type="submission" date="2021-01" db="EMBL/GenBank/DDBJ databases">
        <authorList>
            <person name="Corre E."/>
            <person name="Pelletier E."/>
            <person name="Niang G."/>
            <person name="Scheremetjew M."/>
            <person name="Finn R."/>
            <person name="Kale V."/>
            <person name="Holt S."/>
            <person name="Cochrane G."/>
            <person name="Meng A."/>
            <person name="Brown T."/>
            <person name="Cohen L."/>
        </authorList>
    </citation>
    <scope>NUCLEOTIDE SEQUENCE</scope>
    <source>
        <strain evidence="1">GSO104</strain>
    </source>
</reference>
<accession>A0A7S4S305</accession>
<proteinExistence type="predicted"/>
<gene>
    <name evidence="1" type="ORF">DBRI00130_LOCUS28093</name>
</gene>
<organism evidence="1">
    <name type="scientific">Ditylum brightwellii</name>
    <dbReference type="NCBI Taxonomy" id="49249"/>
    <lineage>
        <taxon>Eukaryota</taxon>
        <taxon>Sar</taxon>
        <taxon>Stramenopiles</taxon>
        <taxon>Ochrophyta</taxon>
        <taxon>Bacillariophyta</taxon>
        <taxon>Mediophyceae</taxon>
        <taxon>Lithodesmiophycidae</taxon>
        <taxon>Lithodesmiales</taxon>
        <taxon>Lithodesmiaceae</taxon>
        <taxon>Ditylum</taxon>
    </lineage>
</organism>
<evidence type="ECO:0008006" key="2">
    <source>
        <dbReference type="Google" id="ProtNLM"/>
    </source>
</evidence>
<sequence length="260" mass="29291">MSDHKIKKQQCHSTSKTTASILQSNLPQGMCGILNALEDGSTVAVVTLLGSLCPITKAHTQAFIEARRFFLAKDLDNTTNNDNRTTGLENFQEVVGFISVNPDRYVSAKFERIGEILPLKFEERVELVQLAIADMGHPWISMEDFKAETWRILQSCFPHLSFVHYYMNGADDVVKKQKWRKASKTNRFITMGRKGDTEKVAQAAAGEGVNPAYFIMGSDLPDISSTAARDALFRRDYSALAEMLHPTVMERCLDHQSWQR</sequence>
<dbReference type="EMBL" id="HBNS01035962">
    <property type="protein sequence ID" value="CAE4632335.1"/>
    <property type="molecule type" value="Transcribed_RNA"/>
</dbReference>
<name>A0A7S4S305_9STRA</name>
<dbReference type="InterPro" id="IPR014729">
    <property type="entry name" value="Rossmann-like_a/b/a_fold"/>
</dbReference>
<dbReference type="Gene3D" id="3.40.50.620">
    <property type="entry name" value="HUPs"/>
    <property type="match status" value="1"/>
</dbReference>